<feature type="region of interest" description="Disordered" evidence="1">
    <location>
        <begin position="1"/>
        <end position="90"/>
    </location>
</feature>
<gene>
    <name evidence="2" type="ORF">CYMTET_12142</name>
</gene>
<keyword evidence="3" id="KW-1185">Reference proteome</keyword>
<protein>
    <submittedName>
        <fullName evidence="2">Uncharacterized protein</fullName>
    </submittedName>
</protein>
<proteinExistence type="predicted"/>
<evidence type="ECO:0000313" key="2">
    <source>
        <dbReference type="EMBL" id="KAK3280000.1"/>
    </source>
</evidence>
<feature type="compositionally biased region" description="Basic and acidic residues" evidence="1">
    <location>
        <begin position="76"/>
        <end position="86"/>
    </location>
</feature>
<feature type="compositionally biased region" description="Low complexity" evidence="1">
    <location>
        <begin position="56"/>
        <end position="66"/>
    </location>
</feature>
<sequence length="389" mass="42034">MQGGPSYRQLHDSFGSFPGVGREYSGKEAGSRPGSAGKLRASVSRSAVHTDFPAKLSPDLSLDLLDGQAPSSGRRKAYDPLRERGAHSPQLQQELLGTQVTYYNPHKKPESVPAPYIPGESSDFFPPPVTLTSEHLPASNIEGSLYREMAPGMVASPAAAAAVMRDVARTQSFLHSLGYANLNGEMPLFSAAMPSAASSWHLGPQDELMHWRVENQVITAPVVPQPAVPAPPRVDHKLRAGVIRIHVTDRLTGEVLKGVAVCVVPCSGKKRQGTRNVGSTFASDTMTDSEGFTSCRVLADETYLLTATCTGYHPYGTFRERTTCTVAVDCVHPVALSMVPIKVGVTITVYELVDSECEWWRLNDAMDNGIESFAVNLIHSNGSKEEGFR</sequence>
<organism evidence="2 3">
    <name type="scientific">Cymbomonas tetramitiformis</name>
    <dbReference type="NCBI Taxonomy" id="36881"/>
    <lineage>
        <taxon>Eukaryota</taxon>
        <taxon>Viridiplantae</taxon>
        <taxon>Chlorophyta</taxon>
        <taxon>Pyramimonadophyceae</taxon>
        <taxon>Pyramimonadales</taxon>
        <taxon>Pyramimonadaceae</taxon>
        <taxon>Cymbomonas</taxon>
    </lineage>
</organism>
<evidence type="ECO:0000313" key="3">
    <source>
        <dbReference type="Proteomes" id="UP001190700"/>
    </source>
</evidence>
<accession>A0AAE0GKM7</accession>
<name>A0AAE0GKM7_9CHLO</name>
<comment type="caution">
    <text evidence="2">The sequence shown here is derived from an EMBL/GenBank/DDBJ whole genome shotgun (WGS) entry which is preliminary data.</text>
</comment>
<dbReference type="EMBL" id="LGRX02004582">
    <property type="protein sequence ID" value="KAK3280000.1"/>
    <property type="molecule type" value="Genomic_DNA"/>
</dbReference>
<dbReference type="Proteomes" id="UP001190700">
    <property type="component" value="Unassembled WGS sequence"/>
</dbReference>
<evidence type="ECO:0000256" key="1">
    <source>
        <dbReference type="SAM" id="MobiDB-lite"/>
    </source>
</evidence>
<reference evidence="2 3" key="1">
    <citation type="journal article" date="2015" name="Genome Biol. Evol.">
        <title>Comparative Genomics of a Bacterivorous Green Alga Reveals Evolutionary Causalities and Consequences of Phago-Mixotrophic Mode of Nutrition.</title>
        <authorList>
            <person name="Burns J.A."/>
            <person name="Paasch A."/>
            <person name="Narechania A."/>
            <person name="Kim E."/>
        </authorList>
    </citation>
    <scope>NUCLEOTIDE SEQUENCE [LARGE SCALE GENOMIC DNA]</scope>
    <source>
        <strain evidence="2 3">PLY_AMNH</strain>
    </source>
</reference>
<dbReference type="AlphaFoldDB" id="A0AAE0GKM7"/>